<gene>
    <name evidence="1" type="ORF">QMY55_20715</name>
</gene>
<evidence type="ECO:0000313" key="1">
    <source>
        <dbReference type="EMBL" id="WHS64883.1"/>
    </source>
</evidence>
<evidence type="ECO:0000313" key="2">
    <source>
        <dbReference type="Proteomes" id="UP001240697"/>
    </source>
</evidence>
<sequence>MKESRCLLVSVVSHGHVEQVQALLEQLARSSAAHIARVVVTHNVPEPALRAPANGWPFQLQLVFNSRPQGFGANHNQALHGAQESFVCVLNPDVELIAGQEPFEALLQAASLPGVGCAYPQQVDKLGLPQDCERETPTPLALWRRWVLRRPQRRVDWVNAACIVLPLPIWQTVKGFDEAYFMYCEDVDLCLRVRLAGGRLQRAEAWVVHAGQRASHHQFWHLLWHVSSLLRLWRSPTLWRTLCMKPQA</sequence>
<dbReference type="GO" id="GO:0016740">
    <property type="term" value="F:transferase activity"/>
    <property type="evidence" value="ECO:0007669"/>
    <property type="project" value="UniProtKB-KW"/>
</dbReference>
<dbReference type="PANTHER" id="PTHR43179">
    <property type="entry name" value="RHAMNOSYLTRANSFERASE WBBL"/>
    <property type="match status" value="1"/>
</dbReference>
<name>A0ABY8SPM6_9BURK</name>
<reference evidence="1 2" key="1">
    <citation type="submission" date="2023-05" db="EMBL/GenBank/DDBJ databases">
        <authorList>
            <person name="Yin Y."/>
            <person name="Lu Z."/>
        </authorList>
    </citation>
    <scope>NUCLEOTIDE SEQUENCE [LARGE SCALE GENOMIC DNA]</scope>
    <source>
        <strain evidence="1 2">ZM22</strain>
    </source>
</reference>
<dbReference type="Gene3D" id="3.90.550.10">
    <property type="entry name" value="Spore Coat Polysaccharide Biosynthesis Protein SpsA, Chain A"/>
    <property type="match status" value="1"/>
</dbReference>
<keyword evidence="1" id="KW-0808">Transferase</keyword>
<dbReference type="SUPFAM" id="SSF53448">
    <property type="entry name" value="Nucleotide-diphospho-sugar transferases"/>
    <property type="match status" value="1"/>
</dbReference>
<dbReference type="RefSeq" id="WP_283485995.1">
    <property type="nucleotide sequence ID" value="NZ_CP125947.1"/>
</dbReference>
<dbReference type="InterPro" id="IPR029044">
    <property type="entry name" value="Nucleotide-diphossugar_trans"/>
</dbReference>
<organism evidence="1 2">
    <name type="scientific">Comamonas resistens</name>
    <dbReference type="NCBI Taxonomy" id="3046670"/>
    <lineage>
        <taxon>Bacteria</taxon>
        <taxon>Pseudomonadati</taxon>
        <taxon>Pseudomonadota</taxon>
        <taxon>Betaproteobacteria</taxon>
        <taxon>Burkholderiales</taxon>
        <taxon>Comamonadaceae</taxon>
        <taxon>Comamonas</taxon>
    </lineage>
</organism>
<keyword evidence="2" id="KW-1185">Reference proteome</keyword>
<proteinExistence type="predicted"/>
<dbReference type="Proteomes" id="UP001240697">
    <property type="component" value="Chromosome"/>
</dbReference>
<protein>
    <submittedName>
        <fullName evidence="1">Glycosyl transferase</fullName>
    </submittedName>
</protein>
<dbReference type="EMBL" id="CP125947">
    <property type="protein sequence ID" value="WHS64883.1"/>
    <property type="molecule type" value="Genomic_DNA"/>
</dbReference>
<dbReference type="PANTHER" id="PTHR43179:SF7">
    <property type="entry name" value="RHAMNOSYLTRANSFERASE WBBL"/>
    <property type="match status" value="1"/>
</dbReference>
<accession>A0ABY8SPM6</accession>